<evidence type="ECO:0000313" key="3">
    <source>
        <dbReference type="Proteomes" id="UP001597083"/>
    </source>
</evidence>
<dbReference type="Proteomes" id="UP001597083">
    <property type="component" value="Unassembled WGS sequence"/>
</dbReference>
<protein>
    <submittedName>
        <fullName evidence="2">DUF4240 domain-containing protein</fullName>
    </submittedName>
</protein>
<feature type="region of interest" description="Disordered" evidence="1">
    <location>
        <begin position="122"/>
        <end position="141"/>
    </location>
</feature>
<feature type="compositionally biased region" description="Polar residues" evidence="1">
    <location>
        <begin position="125"/>
        <end position="141"/>
    </location>
</feature>
<gene>
    <name evidence="2" type="ORF">ACFQ07_29085</name>
</gene>
<dbReference type="EMBL" id="JBHTIR010004067">
    <property type="protein sequence ID" value="MFD0856330.1"/>
    <property type="molecule type" value="Genomic_DNA"/>
</dbReference>
<evidence type="ECO:0000256" key="1">
    <source>
        <dbReference type="SAM" id="MobiDB-lite"/>
    </source>
</evidence>
<evidence type="ECO:0000313" key="2">
    <source>
        <dbReference type="EMBL" id="MFD0856330.1"/>
    </source>
</evidence>
<sequence>MSGRGTYRILHFFTGDEVIRPIGPAARWSCPAARPRRGKCRTRGLRSPHDRGRLLGARRRVPRRRRCGLCPPGPITTRRLQALPLDEPVDFGTLWEETAERACTWPVWDVAALLLGGCGDDSLSTSEPGSSARGTRSSSVW</sequence>
<organism evidence="2 3">
    <name type="scientific">Actinomadura adrarensis</name>
    <dbReference type="NCBI Taxonomy" id="1819600"/>
    <lineage>
        <taxon>Bacteria</taxon>
        <taxon>Bacillati</taxon>
        <taxon>Actinomycetota</taxon>
        <taxon>Actinomycetes</taxon>
        <taxon>Streptosporangiales</taxon>
        <taxon>Thermomonosporaceae</taxon>
        <taxon>Actinomadura</taxon>
    </lineage>
</organism>
<proteinExistence type="predicted"/>
<name>A0ABW3CPZ1_9ACTN</name>
<reference evidence="3" key="1">
    <citation type="journal article" date="2019" name="Int. J. Syst. Evol. Microbiol.">
        <title>The Global Catalogue of Microorganisms (GCM) 10K type strain sequencing project: providing services to taxonomists for standard genome sequencing and annotation.</title>
        <authorList>
            <consortium name="The Broad Institute Genomics Platform"/>
            <consortium name="The Broad Institute Genome Sequencing Center for Infectious Disease"/>
            <person name="Wu L."/>
            <person name="Ma J."/>
        </authorList>
    </citation>
    <scope>NUCLEOTIDE SEQUENCE [LARGE SCALE GENOMIC DNA]</scope>
    <source>
        <strain evidence="3">JCM 31696</strain>
    </source>
</reference>
<accession>A0ABW3CPZ1</accession>
<comment type="caution">
    <text evidence="2">The sequence shown here is derived from an EMBL/GenBank/DDBJ whole genome shotgun (WGS) entry which is preliminary data.</text>
</comment>
<keyword evidence="3" id="KW-1185">Reference proteome</keyword>